<gene>
    <name evidence="4" type="ORF">Rsub_05525</name>
</gene>
<dbReference type="GO" id="GO:0071949">
    <property type="term" value="F:FAD binding"/>
    <property type="evidence" value="ECO:0007669"/>
    <property type="project" value="InterPro"/>
</dbReference>
<dbReference type="STRING" id="307507.A0A2V0P393"/>
<evidence type="ECO:0000313" key="4">
    <source>
        <dbReference type="EMBL" id="GBF92323.1"/>
    </source>
</evidence>
<sequence length="541" mass="55615">MLGVQSASGRVRGSSERQAAGSPITRAGGRRRAVAPVAPPGAAPSPLRRVSSLPGPNVPIDTTAGGGSAAVAAAPAPPPKAVAEAYKGQRAVVVGAGPAGSTAAMFLARRGFEVDVYERRPEPSQDAVDTGRAYIIVLIPRGQRALSELGVPLPTDGHSVSQGSVRHSRTGKVSVSREAGNVTFSRAGLAQFLIDEARARYPDRIRFHFGAPCLGVDLEGREASFGVEGADGESNGAAPAVSARYDLLIGADGTQSAVRAAMAAADPAFSVEIADSGREYVTYRGLRGAIEPPEFAAGGGATLHLWASDDAWTSFTAHSDPDGAYSGTLSLKTGGFECLKTPADYEALLRAKFVGIPEDWIAPIAAQAATQRPSPAGKRTKCSRLDAPSTILIGDAAHSVTPVFGQGANSALESCLVMDGVLDAAAGDAAAVPAAFTAARLEDAHALQEVDRLAYSFFRRRGIFDTDFLALLAHVLLGTVLSKIVPFLYGAKPALLQLGAGLPYSKILKAVRRDAAAAAVGLAALGVWLGTRLAARLAGAA</sequence>
<feature type="region of interest" description="Disordered" evidence="2">
    <location>
        <begin position="1"/>
        <end position="74"/>
    </location>
</feature>
<dbReference type="Gene3D" id="3.50.50.60">
    <property type="entry name" value="FAD/NAD(P)-binding domain"/>
    <property type="match status" value="1"/>
</dbReference>
<organism evidence="4 5">
    <name type="scientific">Raphidocelis subcapitata</name>
    <dbReference type="NCBI Taxonomy" id="307507"/>
    <lineage>
        <taxon>Eukaryota</taxon>
        <taxon>Viridiplantae</taxon>
        <taxon>Chlorophyta</taxon>
        <taxon>core chlorophytes</taxon>
        <taxon>Chlorophyceae</taxon>
        <taxon>CS clade</taxon>
        <taxon>Sphaeropleales</taxon>
        <taxon>Selenastraceae</taxon>
        <taxon>Raphidocelis</taxon>
    </lineage>
</organism>
<dbReference type="GO" id="GO:0004502">
    <property type="term" value="F:kynurenine 3-monooxygenase activity"/>
    <property type="evidence" value="ECO:0007669"/>
    <property type="project" value="TreeGrafter"/>
</dbReference>
<evidence type="ECO:0000256" key="1">
    <source>
        <dbReference type="ARBA" id="ARBA00023033"/>
    </source>
</evidence>
<name>A0A2V0P393_9CHLO</name>
<dbReference type="Pfam" id="PF01494">
    <property type="entry name" value="FAD_binding_3"/>
    <property type="match status" value="1"/>
</dbReference>
<dbReference type="Proteomes" id="UP000247498">
    <property type="component" value="Unassembled WGS sequence"/>
</dbReference>
<dbReference type="PANTHER" id="PTHR46028">
    <property type="entry name" value="KYNURENINE 3-MONOOXYGENASE"/>
    <property type="match status" value="1"/>
</dbReference>
<protein>
    <submittedName>
        <fullName evidence="4">Kynurenine 3-monooxygenase</fullName>
    </submittedName>
</protein>
<dbReference type="PANTHER" id="PTHR46028:SF7">
    <property type="entry name" value="KYNURENINE 3-MONOOXYGENASE-RELATED"/>
    <property type="match status" value="1"/>
</dbReference>
<comment type="caution">
    <text evidence="4">The sequence shown here is derived from an EMBL/GenBank/DDBJ whole genome shotgun (WGS) entry which is preliminary data.</text>
</comment>
<dbReference type="AlphaFoldDB" id="A0A2V0P393"/>
<keyword evidence="1 4" id="KW-0503">Monooxygenase</keyword>
<accession>A0A2V0P393</accession>
<keyword evidence="5" id="KW-1185">Reference proteome</keyword>
<dbReference type="GO" id="GO:0070189">
    <property type="term" value="P:kynurenine metabolic process"/>
    <property type="evidence" value="ECO:0007669"/>
    <property type="project" value="TreeGrafter"/>
</dbReference>
<dbReference type="PRINTS" id="PR00420">
    <property type="entry name" value="RNGMNOXGNASE"/>
</dbReference>
<feature type="domain" description="FAD-binding" evidence="3">
    <location>
        <begin position="91"/>
        <end position="263"/>
    </location>
</feature>
<dbReference type="SUPFAM" id="SSF51905">
    <property type="entry name" value="FAD/NAD(P)-binding domain"/>
    <property type="match status" value="1"/>
</dbReference>
<proteinExistence type="predicted"/>
<dbReference type="InterPro" id="IPR002938">
    <property type="entry name" value="FAD-bd"/>
</dbReference>
<evidence type="ECO:0000313" key="5">
    <source>
        <dbReference type="Proteomes" id="UP000247498"/>
    </source>
</evidence>
<evidence type="ECO:0000256" key="2">
    <source>
        <dbReference type="SAM" id="MobiDB-lite"/>
    </source>
</evidence>
<dbReference type="OrthoDB" id="10053569at2759"/>
<dbReference type="InterPro" id="IPR036188">
    <property type="entry name" value="FAD/NAD-bd_sf"/>
</dbReference>
<dbReference type="InParanoid" id="A0A2V0P393"/>
<evidence type="ECO:0000259" key="3">
    <source>
        <dbReference type="Pfam" id="PF01494"/>
    </source>
</evidence>
<dbReference type="EMBL" id="BDRX01000031">
    <property type="protein sequence ID" value="GBF92323.1"/>
    <property type="molecule type" value="Genomic_DNA"/>
</dbReference>
<reference evidence="4 5" key="1">
    <citation type="journal article" date="2018" name="Sci. Rep.">
        <title>Raphidocelis subcapitata (=Pseudokirchneriella subcapitata) provides an insight into genome evolution and environmental adaptations in the Sphaeropleales.</title>
        <authorList>
            <person name="Suzuki S."/>
            <person name="Yamaguchi H."/>
            <person name="Nakajima N."/>
            <person name="Kawachi M."/>
        </authorList>
    </citation>
    <scope>NUCLEOTIDE SEQUENCE [LARGE SCALE GENOMIC DNA]</scope>
    <source>
        <strain evidence="4 5">NIES-35</strain>
    </source>
</reference>
<keyword evidence="1 4" id="KW-0560">Oxidoreductase</keyword>